<proteinExistence type="predicted"/>
<organism evidence="2 3">
    <name type="scientific">Thalictrum thalictroides</name>
    <name type="common">Rue-anemone</name>
    <name type="synonym">Anemone thalictroides</name>
    <dbReference type="NCBI Taxonomy" id="46969"/>
    <lineage>
        <taxon>Eukaryota</taxon>
        <taxon>Viridiplantae</taxon>
        <taxon>Streptophyta</taxon>
        <taxon>Embryophyta</taxon>
        <taxon>Tracheophyta</taxon>
        <taxon>Spermatophyta</taxon>
        <taxon>Magnoliopsida</taxon>
        <taxon>Ranunculales</taxon>
        <taxon>Ranunculaceae</taxon>
        <taxon>Thalictroideae</taxon>
        <taxon>Thalictrum</taxon>
    </lineage>
</organism>
<sequence length="177" mass="20731">MRFVQKLKRLKIDLKAWNSQVFGMVDETIKHLQLEFDGLQFDNDEIYENETLLAAVEQKQLQLQNALSNKACLLKQKSRDKIIKEDSLNTAYFHRLCQIKKERHVMTKIKTEDGILLTEQQDIQSYLVDFFADRVASRPRRINEELMKLIPQVVTEEDNSMLCSVPGNDEIKMVVFP</sequence>
<comment type="caution">
    <text evidence="2">The sequence shown here is derived from an EMBL/GenBank/DDBJ whole genome shotgun (WGS) entry which is preliminary data.</text>
</comment>
<evidence type="ECO:0000313" key="3">
    <source>
        <dbReference type="Proteomes" id="UP000554482"/>
    </source>
</evidence>
<dbReference type="Proteomes" id="UP000554482">
    <property type="component" value="Unassembled WGS sequence"/>
</dbReference>
<feature type="coiled-coil region" evidence="1">
    <location>
        <begin position="49"/>
        <end position="76"/>
    </location>
</feature>
<keyword evidence="1" id="KW-0175">Coiled coil</keyword>
<dbReference type="AlphaFoldDB" id="A0A7J6WB46"/>
<name>A0A7J6WB46_THATH</name>
<accession>A0A7J6WB46</accession>
<evidence type="ECO:0000313" key="2">
    <source>
        <dbReference type="EMBL" id="KAF5194569.1"/>
    </source>
</evidence>
<reference evidence="2 3" key="1">
    <citation type="submission" date="2020-06" db="EMBL/GenBank/DDBJ databases">
        <title>Transcriptomic and genomic resources for Thalictrum thalictroides and T. hernandezii: Facilitating candidate gene discovery in an emerging model plant lineage.</title>
        <authorList>
            <person name="Arias T."/>
            <person name="Riano-Pachon D.M."/>
            <person name="Di Stilio V.S."/>
        </authorList>
    </citation>
    <scope>NUCLEOTIDE SEQUENCE [LARGE SCALE GENOMIC DNA]</scope>
    <source>
        <strain evidence="3">cv. WT478/WT964</strain>
        <tissue evidence="2">Leaves</tissue>
    </source>
</reference>
<dbReference type="EMBL" id="JABWDY010018536">
    <property type="protein sequence ID" value="KAF5194569.1"/>
    <property type="molecule type" value="Genomic_DNA"/>
</dbReference>
<protein>
    <submittedName>
        <fullName evidence="2">Uncharacterized protein</fullName>
    </submittedName>
</protein>
<gene>
    <name evidence="2" type="ORF">FRX31_015845</name>
</gene>
<keyword evidence="3" id="KW-1185">Reference proteome</keyword>
<dbReference type="OrthoDB" id="1303672at2759"/>
<evidence type="ECO:0000256" key="1">
    <source>
        <dbReference type="SAM" id="Coils"/>
    </source>
</evidence>